<evidence type="ECO:0000313" key="1">
    <source>
        <dbReference type="EMBL" id="QDE30764.1"/>
    </source>
</evidence>
<dbReference type="RefSeq" id="WP_140233843.1">
    <property type="nucleotide sequence ID" value="NZ_CP041036.1"/>
</dbReference>
<dbReference type="Proteomes" id="UP000319809">
    <property type="component" value="Chromosome"/>
</dbReference>
<name>A0A4Y5YDK2_9GAMM</name>
<proteinExistence type="predicted"/>
<dbReference type="AlphaFoldDB" id="A0A4Y5YDK2"/>
<organism evidence="1 2">
    <name type="scientific">Shewanella polaris</name>
    <dbReference type="NCBI Taxonomy" id="2588449"/>
    <lineage>
        <taxon>Bacteria</taxon>
        <taxon>Pseudomonadati</taxon>
        <taxon>Pseudomonadota</taxon>
        <taxon>Gammaproteobacteria</taxon>
        <taxon>Alteromonadales</taxon>
        <taxon>Shewanellaceae</taxon>
        <taxon>Shewanella</taxon>
    </lineage>
</organism>
<sequence>MKLDYEFINEILINFVESETSTVSVDDFIELYEKDSQKLAHHLILMKEKKLITGAFSHGKLGIELEFDEQGRYEFTSGMPWRITSEGYDFALALNKPDVLTIIKDRFQREGLSAVIDITKKIAVKQATKLLDE</sequence>
<reference evidence="1 2" key="1">
    <citation type="submission" date="2019-06" db="EMBL/GenBank/DDBJ databases">
        <title>The genome of Shewanella sp. SM1901.</title>
        <authorList>
            <person name="Cha Q."/>
        </authorList>
    </citation>
    <scope>NUCLEOTIDE SEQUENCE [LARGE SCALE GENOMIC DNA]</scope>
    <source>
        <strain evidence="1 2">SM1901</strain>
    </source>
</reference>
<accession>A0A4Y5YDK2</accession>
<dbReference type="EMBL" id="CP041036">
    <property type="protein sequence ID" value="QDE30764.1"/>
    <property type="molecule type" value="Genomic_DNA"/>
</dbReference>
<gene>
    <name evidence="1" type="ORF">FH971_07180</name>
</gene>
<protein>
    <submittedName>
        <fullName evidence="1">DUF2513 domain-containing protein</fullName>
    </submittedName>
</protein>
<evidence type="ECO:0000313" key="2">
    <source>
        <dbReference type="Proteomes" id="UP000319809"/>
    </source>
</evidence>
<keyword evidence="2" id="KW-1185">Reference proteome</keyword>
<dbReference type="KEGG" id="spol:FH971_07180"/>